<keyword evidence="3" id="KW-1185">Reference proteome</keyword>
<proteinExistence type="predicted"/>
<accession>A0ABP9Y645</accession>
<evidence type="ECO:0000313" key="2">
    <source>
        <dbReference type="EMBL" id="GAA5802437.1"/>
    </source>
</evidence>
<feature type="region of interest" description="Disordered" evidence="1">
    <location>
        <begin position="98"/>
        <end position="160"/>
    </location>
</feature>
<evidence type="ECO:0000313" key="3">
    <source>
        <dbReference type="Proteomes" id="UP001476247"/>
    </source>
</evidence>
<gene>
    <name evidence="2" type="ORF">HPULCUR_007902</name>
</gene>
<evidence type="ECO:0000256" key="1">
    <source>
        <dbReference type="SAM" id="MobiDB-lite"/>
    </source>
</evidence>
<sequence>MTGSTTVTQTKKTFPIINMIRGKKTITPIITSVPKYNDPYMPHISQHSHSTPCLSKSPVRHNANASMPRLTIKPQRQVHHHHHHYYLNTPSCPNAPIPSDQPFYIHSSSSYGTSPPLSPPPLSPNMSRPSWRNSKRSSTWQPAPSISSSEEDEDDDNTPIGLQLIKSDSLLSDYNEDGDDELIPIAGLSLNTPYMSAAEKYKAKVKARLF</sequence>
<dbReference type="Proteomes" id="UP001476247">
    <property type="component" value="Unassembled WGS sequence"/>
</dbReference>
<dbReference type="EMBL" id="BAABUJ010000023">
    <property type="protein sequence ID" value="GAA5802437.1"/>
    <property type="molecule type" value="Genomic_DNA"/>
</dbReference>
<feature type="compositionally biased region" description="Polar residues" evidence="1">
    <location>
        <begin position="136"/>
        <end position="146"/>
    </location>
</feature>
<protein>
    <submittedName>
        <fullName evidence="2">Uncharacterized protein</fullName>
    </submittedName>
</protein>
<name>A0ABP9Y645_9FUNG</name>
<comment type="caution">
    <text evidence="2">The sequence shown here is derived from an EMBL/GenBank/DDBJ whole genome shotgun (WGS) entry which is preliminary data.</text>
</comment>
<reference evidence="2 3" key="1">
    <citation type="submission" date="2024-04" db="EMBL/GenBank/DDBJ databases">
        <title>genome sequences of Mucor flavus KT1a and Helicostylum pulchrum KT1b strains isolation_sourced from the surface of a dry-aged beef.</title>
        <authorList>
            <person name="Toyotome T."/>
            <person name="Hosono M."/>
            <person name="Torimaru M."/>
            <person name="Fukuda K."/>
            <person name="Mikami N."/>
        </authorList>
    </citation>
    <scope>NUCLEOTIDE SEQUENCE [LARGE SCALE GENOMIC DNA]</scope>
    <source>
        <strain evidence="2 3">KT1b</strain>
    </source>
</reference>
<organism evidence="2 3">
    <name type="scientific">Helicostylum pulchrum</name>
    <dbReference type="NCBI Taxonomy" id="562976"/>
    <lineage>
        <taxon>Eukaryota</taxon>
        <taxon>Fungi</taxon>
        <taxon>Fungi incertae sedis</taxon>
        <taxon>Mucoromycota</taxon>
        <taxon>Mucoromycotina</taxon>
        <taxon>Mucoromycetes</taxon>
        <taxon>Mucorales</taxon>
        <taxon>Mucorineae</taxon>
        <taxon>Mucoraceae</taxon>
        <taxon>Helicostylum</taxon>
    </lineage>
</organism>